<accession>A0A0G4FE19</accession>
<dbReference type="VEuPathDB" id="CryptoDB:Vbra_1189"/>
<organism evidence="1 2">
    <name type="scientific">Vitrella brassicaformis (strain CCMP3155)</name>
    <dbReference type="NCBI Taxonomy" id="1169540"/>
    <lineage>
        <taxon>Eukaryota</taxon>
        <taxon>Sar</taxon>
        <taxon>Alveolata</taxon>
        <taxon>Colpodellida</taxon>
        <taxon>Vitrellaceae</taxon>
        <taxon>Vitrella</taxon>
    </lineage>
</organism>
<gene>
    <name evidence="1" type="ORF">Vbra_1189</name>
</gene>
<dbReference type="InParanoid" id="A0A0G4FE19"/>
<sequence length="226" mass="24522">MATSARPCTTTAPRFNTFSLTPVVSKWTCRSPSSLNLSSIFRLITQRSDITLVSSLCSRCAATQRSVRVATNMVYTRISHRFRHMHCLKNLATGRRPLLPFFPFSIGVRPASGPIKQSRLIIALHRLALLNRIDTVNAPGVENIISGSCMSTSCRCTTLSGAIHSHRVLSPALLRRTYPFPNCGCVSLPGELQPCSTLSPAMALLSAPITVAMEGSSSHGDHLSFP</sequence>
<reference evidence="1 2" key="1">
    <citation type="submission" date="2014-11" db="EMBL/GenBank/DDBJ databases">
        <authorList>
            <person name="Zhu J."/>
            <person name="Qi W."/>
            <person name="Song R."/>
        </authorList>
    </citation>
    <scope>NUCLEOTIDE SEQUENCE [LARGE SCALE GENOMIC DNA]</scope>
</reference>
<keyword evidence="2" id="KW-1185">Reference proteome</keyword>
<dbReference type="EMBL" id="CDMY01000416">
    <property type="protein sequence ID" value="CEM11448.1"/>
    <property type="molecule type" value="Genomic_DNA"/>
</dbReference>
<dbReference type="AlphaFoldDB" id="A0A0G4FE19"/>
<protein>
    <submittedName>
        <fullName evidence="1">Uncharacterized protein</fullName>
    </submittedName>
</protein>
<evidence type="ECO:0000313" key="2">
    <source>
        <dbReference type="Proteomes" id="UP000041254"/>
    </source>
</evidence>
<evidence type="ECO:0000313" key="1">
    <source>
        <dbReference type="EMBL" id="CEM11448.1"/>
    </source>
</evidence>
<name>A0A0G4FE19_VITBC</name>
<proteinExistence type="predicted"/>
<dbReference type="Proteomes" id="UP000041254">
    <property type="component" value="Unassembled WGS sequence"/>
</dbReference>